<dbReference type="OrthoDB" id="2923236at2"/>
<organism evidence="1 2">
    <name type="scientific">Paenibacillus crassostreae</name>
    <dbReference type="NCBI Taxonomy" id="1763538"/>
    <lineage>
        <taxon>Bacteria</taxon>
        <taxon>Bacillati</taxon>
        <taxon>Bacillota</taxon>
        <taxon>Bacilli</taxon>
        <taxon>Bacillales</taxon>
        <taxon>Paenibacillaceae</taxon>
        <taxon>Paenibacillus</taxon>
    </lineage>
</organism>
<comment type="caution">
    <text evidence="1">The sequence shown here is derived from an EMBL/GenBank/DDBJ whole genome shotgun (WGS) entry which is preliminary data.</text>
</comment>
<dbReference type="Proteomes" id="UP000077134">
    <property type="component" value="Unassembled WGS sequence"/>
</dbReference>
<reference evidence="1 2" key="1">
    <citation type="submission" date="2016-02" db="EMBL/GenBank/DDBJ databases">
        <title>Paenibacillus sp. LPB0068, isolated from Crassostrea gigas.</title>
        <authorList>
            <person name="Shin S.-K."/>
            <person name="Yi H."/>
        </authorList>
    </citation>
    <scope>NUCLEOTIDE SEQUENCE [LARGE SCALE GENOMIC DNA]</scope>
    <source>
        <strain evidence="1 2">LPB0068</strain>
    </source>
</reference>
<keyword evidence="2" id="KW-1185">Reference proteome</keyword>
<evidence type="ECO:0000313" key="2">
    <source>
        <dbReference type="Proteomes" id="UP000077134"/>
    </source>
</evidence>
<evidence type="ECO:0000313" key="1">
    <source>
        <dbReference type="EMBL" id="OAB70990.1"/>
    </source>
</evidence>
<accession>A0A167AGE1</accession>
<protein>
    <submittedName>
        <fullName evidence="1">Uncharacterized protein</fullName>
    </submittedName>
</protein>
<sequence length="504" mass="58453">MTRNTDVPASLAGYFYQLLVATRELLRLNADQNSNPTDGVGVERGSDIRVFQQAGLCIETKFYKNKQFTKQHQTIRHTIYNFYHHYKNTDVASRNNQYIYLTNVPISQVDSDFFRNWPLAGQQLDETYKRFILDCIVEESITSEEPYKTNYAQHKAALGTNLKESLYKEQLFKAIRQDQILYNQYCEVIADNYLEHFIQSLRFQFATQHVSKLETIHTIKAEARSLLQASTIGNTLSEDECDKVIFHIIDCLFDTVIRGNSSYVKVSDLRTIITDHQTYQRKYLVSAKLQEAINAVEEENRILTDFVKNDYTGSKADEIVFTFHELTEKLFSTMENEQRDFDELLQTFSIRNYGHSVSQITALLRPMSILAVFLHRDPALIQVSDKPGIINFRLSEDEPYILKDASIFMNNRQIITEFVKQTLDHAKDLDFGLQVVFGTHLQPCKESREAIRNMVMNIAEVARNDEYHELYGNLLYKCTRCLNPQENDSCMYGDVCKFIDGVCT</sequence>
<gene>
    <name evidence="1" type="ORF">PNBC_20720</name>
</gene>
<dbReference type="KEGG" id="pcx:LPB68_08570"/>
<proteinExistence type="predicted"/>
<dbReference type="RefSeq" id="WP_068661335.1">
    <property type="nucleotide sequence ID" value="NZ_CP017770.1"/>
</dbReference>
<dbReference type="EMBL" id="LSFN01000044">
    <property type="protein sequence ID" value="OAB70990.1"/>
    <property type="molecule type" value="Genomic_DNA"/>
</dbReference>
<dbReference type="STRING" id="1763538.LPB68_08570"/>
<name>A0A167AGE1_9BACL</name>
<dbReference type="AlphaFoldDB" id="A0A167AGE1"/>